<feature type="binding site" evidence="8">
    <location>
        <position position="53"/>
    </location>
    <ligand>
        <name>[4Fe-4S] cluster</name>
        <dbReference type="ChEBI" id="CHEBI:49883"/>
        <note>4Fe-4S-S-AdoMet</note>
    </ligand>
</feature>
<feature type="binding site" evidence="8">
    <location>
        <begin position="27"/>
        <end position="29"/>
    </location>
    <ligand>
        <name>substrate</name>
    </ligand>
</feature>
<dbReference type="NCBIfam" id="TIGR04349">
    <property type="entry name" value="rSAM_QueE_gams"/>
    <property type="match status" value="1"/>
</dbReference>
<dbReference type="PANTHER" id="PTHR42836:SF1">
    <property type="entry name" value="7-CARBOXY-7-DEAZAGUANINE SYNTHASE"/>
    <property type="match status" value="1"/>
</dbReference>
<name>A0A2S7CRG2_9XANT</name>
<proteinExistence type="inferred from homology"/>
<reference evidence="11" key="1">
    <citation type="submission" date="2016-08" db="EMBL/GenBank/DDBJ databases">
        <authorList>
            <person name="Merda D."/>
            <person name="Briand M."/>
            <person name="Taghouti G."/>
            <person name="Carrere S."/>
            <person name="Gouzy J."/>
            <person name="Portier P."/>
            <person name="Jacques M.-A."/>
            <person name="Fischer-Le Saux M."/>
        </authorList>
    </citation>
    <scope>NUCLEOTIDE SEQUENCE [LARGE SCALE GENOMIC DNA]</scope>
    <source>
        <strain evidence="11">CFBP4643</strain>
    </source>
</reference>
<keyword evidence="2 8" id="KW-0949">S-adenosyl-L-methionine</keyword>
<dbReference type="InterPro" id="IPR007197">
    <property type="entry name" value="rSAM"/>
</dbReference>
<keyword evidence="3 8" id="KW-0479">Metal-binding</keyword>
<dbReference type="HAMAP" id="MF_00917">
    <property type="entry name" value="QueE"/>
    <property type="match status" value="1"/>
</dbReference>
<evidence type="ECO:0000256" key="3">
    <source>
        <dbReference type="ARBA" id="ARBA00022723"/>
    </source>
</evidence>
<feature type="binding site" evidence="8">
    <location>
        <begin position="52"/>
        <end position="54"/>
    </location>
    <ligand>
        <name>S-adenosyl-L-methionine</name>
        <dbReference type="ChEBI" id="CHEBI:59789"/>
    </ligand>
</feature>
<dbReference type="UniPathway" id="UPA00391"/>
<feature type="domain" description="Radical SAM core" evidence="9">
    <location>
        <begin position="33"/>
        <end position="227"/>
    </location>
</feature>
<comment type="catalytic activity">
    <reaction evidence="8">
        <text>6-carboxy-5,6,7,8-tetrahydropterin + H(+) = 7-carboxy-7-carbaguanine + NH4(+)</text>
        <dbReference type="Rhea" id="RHEA:27974"/>
        <dbReference type="ChEBI" id="CHEBI:15378"/>
        <dbReference type="ChEBI" id="CHEBI:28938"/>
        <dbReference type="ChEBI" id="CHEBI:61032"/>
        <dbReference type="ChEBI" id="CHEBI:61036"/>
        <dbReference type="EC" id="4.3.99.3"/>
    </reaction>
</comment>
<evidence type="ECO:0000256" key="4">
    <source>
        <dbReference type="ARBA" id="ARBA00022842"/>
    </source>
</evidence>
<evidence type="ECO:0000259" key="9">
    <source>
        <dbReference type="PROSITE" id="PS51918"/>
    </source>
</evidence>
<dbReference type="GO" id="GO:1904047">
    <property type="term" value="F:S-adenosyl-L-methionine binding"/>
    <property type="evidence" value="ECO:0007669"/>
    <property type="project" value="UniProtKB-UniRule"/>
</dbReference>
<dbReference type="PROSITE" id="PS51918">
    <property type="entry name" value="RADICAL_SAM"/>
    <property type="match status" value="1"/>
</dbReference>
<dbReference type="PIRSF" id="PIRSF000370">
    <property type="entry name" value="QueE"/>
    <property type="match status" value="1"/>
</dbReference>
<dbReference type="RefSeq" id="WP_046965308.1">
    <property type="nucleotide sequence ID" value="NZ_MDEI01000036.1"/>
</dbReference>
<accession>A0A2S7CRG2</accession>
<dbReference type="EC" id="4.3.99.3" evidence="8"/>
<dbReference type="Proteomes" id="UP000238191">
    <property type="component" value="Unassembled WGS sequence"/>
</dbReference>
<dbReference type="InterPro" id="IPR013785">
    <property type="entry name" value="Aldolase_TIM"/>
</dbReference>
<dbReference type="SFLD" id="SFLDS00029">
    <property type="entry name" value="Radical_SAM"/>
    <property type="match status" value="1"/>
</dbReference>
<comment type="pathway">
    <text evidence="8">Purine metabolism; 7-cyano-7-deazaguanine biosynthesis.</text>
</comment>
<keyword evidence="5 8" id="KW-0408">Iron</keyword>
<feature type="binding site" evidence="8">
    <location>
        <position position="87"/>
    </location>
    <ligand>
        <name>S-adenosyl-L-methionine</name>
        <dbReference type="ChEBI" id="CHEBI:59789"/>
    </ligand>
</feature>
<feature type="binding site" evidence="8">
    <location>
        <position position="46"/>
    </location>
    <ligand>
        <name>[4Fe-4S] cluster</name>
        <dbReference type="ChEBI" id="CHEBI:49883"/>
        <note>4Fe-4S-S-AdoMet</note>
    </ligand>
</feature>
<evidence type="ECO:0000256" key="5">
    <source>
        <dbReference type="ARBA" id="ARBA00023004"/>
    </source>
</evidence>
<comment type="caution">
    <text evidence="8">Lacks conserved residue(s) required for the propagation of feature annotation.</text>
</comment>
<dbReference type="SUPFAM" id="SSF102114">
    <property type="entry name" value="Radical SAM enzymes"/>
    <property type="match status" value="1"/>
</dbReference>
<dbReference type="EMBL" id="MDEI01000036">
    <property type="protein sequence ID" value="PPU64132.1"/>
    <property type="molecule type" value="Genomic_DNA"/>
</dbReference>
<keyword evidence="11" id="KW-1185">Reference proteome</keyword>
<feature type="binding site" evidence="8">
    <location>
        <position position="85"/>
    </location>
    <ligand>
        <name>substrate</name>
    </ligand>
</feature>
<organism evidence="10 11">
    <name type="scientific">Xanthomonas pisi</name>
    <dbReference type="NCBI Taxonomy" id="56457"/>
    <lineage>
        <taxon>Bacteria</taxon>
        <taxon>Pseudomonadati</taxon>
        <taxon>Pseudomonadota</taxon>
        <taxon>Gammaproteobacteria</taxon>
        <taxon>Lysobacterales</taxon>
        <taxon>Lysobacteraceae</taxon>
        <taxon>Xanthomonas</taxon>
    </lineage>
</organism>
<feature type="binding site" evidence="8">
    <location>
        <position position="50"/>
    </location>
    <ligand>
        <name>[4Fe-4S] cluster</name>
        <dbReference type="ChEBI" id="CHEBI:49883"/>
        <note>4Fe-4S-S-AdoMet</note>
    </ligand>
</feature>
<evidence type="ECO:0000313" key="11">
    <source>
        <dbReference type="Proteomes" id="UP000238191"/>
    </source>
</evidence>
<dbReference type="AlphaFoldDB" id="A0A2S7CRG2"/>
<evidence type="ECO:0000256" key="6">
    <source>
        <dbReference type="ARBA" id="ARBA00023014"/>
    </source>
</evidence>
<sequence>MNAAAVPSEIVQSPLPRLKITEIFLSLQGEAEAAGWPTVFVRLTGCPLRCTYCDTAYAFHGGQWHDIDAIVAEVASHGVRHVCVTGGEPLAQKRCLVLLQKLCDAGFDVSLETSGALDVSEVDARVSRVVDIKTPASGEAQRNRWDNLPLLTARDQIKFVICSRADYEWSREIVATHALERRCTVWFSPSKGEVTPRELADWIVADRLPVRFQMQLHKILWDDEPGR</sequence>
<dbReference type="GO" id="GO:0051539">
    <property type="term" value="F:4 iron, 4 sulfur cluster binding"/>
    <property type="evidence" value="ECO:0007669"/>
    <property type="project" value="UniProtKB-UniRule"/>
</dbReference>
<feature type="binding site" evidence="8">
    <location>
        <position position="55"/>
    </location>
    <ligand>
        <name>Mg(2+)</name>
        <dbReference type="ChEBI" id="CHEBI:18420"/>
    </ligand>
</feature>
<comment type="subunit">
    <text evidence="8">Homodimer.</text>
</comment>
<evidence type="ECO:0000256" key="2">
    <source>
        <dbReference type="ARBA" id="ARBA00022691"/>
    </source>
</evidence>
<evidence type="ECO:0000256" key="8">
    <source>
        <dbReference type="HAMAP-Rule" id="MF_00917"/>
    </source>
</evidence>
<keyword evidence="7 8" id="KW-0456">Lyase</keyword>
<dbReference type="InterPro" id="IPR058240">
    <property type="entry name" value="rSAM_sf"/>
</dbReference>
<keyword evidence="8" id="KW-0671">Queuosine biosynthesis</keyword>
<evidence type="ECO:0000256" key="7">
    <source>
        <dbReference type="ARBA" id="ARBA00023239"/>
    </source>
</evidence>
<comment type="cofactor">
    <cofactor evidence="8">
        <name>[4Fe-4S] cluster</name>
        <dbReference type="ChEBI" id="CHEBI:49883"/>
    </cofactor>
    <text evidence="8">Binds 1 [4Fe-4S] cluster. The cluster is coordinated with 3 cysteines and an exchangeable S-adenosyl-L-methionine.</text>
</comment>
<dbReference type="InterPro" id="IPR024924">
    <property type="entry name" value="7-CO-7-deazaguanine_synth-like"/>
</dbReference>
<evidence type="ECO:0000256" key="1">
    <source>
        <dbReference type="ARBA" id="ARBA00022485"/>
    </source>
</evidence>
<evidence type="ECO:0000313" key="10">
    <source>
        <dbReference type="EMBL" id="PPU64132.1"/>
    </source>
</evidence>
<comment type="cofactor">
    <cofactor evidence="8">
        <name>S-adenosyl-L-methionine</name>
        <dbReference type="ChEBI" id="CHEBI:59789"/>
    </cofactor>
    <text evidence="8">Binds 1 S-adenosyl-L-methionine per subunit.</text>
</comment>
<dbReference type="Pfam" id="PF04055">
    <property type="entry name" value="Radical_SAM"/>
    <property type="match status" value="1"/>
</dbReference>
<dbReference type="GO" id="GO:0000287">
    <property type="term" value="F:magnesium ion binding"/>
    <property type="evidence" value="ECO:0007669"/>
    <property type="project" value="UniProtKB-UniRule"/>
</dbReference>
<comment type="similarity">
    <text evidence="8">Belongs to the radical SAM superfamily. 7-carboxy-7-deazaguanine synthase family.</text>
</comment>
<comment type="caution">
    <text evidence="10">The sequence shown here is derived from an EMBL/GenBank/DDBJ whole genome shotgun (WGS) entry which is preliminary data.</text>
</comment>
<gene>
    <name evidence="8" type="primary">queE</name>
    <name evidence="10" type="ORF">XpiCFBP4643_22540</name>
</gene>
<comment type="cofactor">
    <cofactor evidence="8">
        <name>Mg(2+)</name>
        <dbReference type="ChEBI" id="CHEBI:18420"/>
    </cofactor>
</comment>
<dbReference type="Gene3D" id="3.20.20.70">
    <property type="entry name" value="Aldolase class I"/>
    <property type="match status" value="1"/>
</dbReference>
<keyword evidence="6 8" id="KW-0411">Iron-sulfur</keyword>
<feature type="binding site" evidence="8">
    <location>
        <position position="42"/>
    </location>
    <ligand>
        <name>substrate</name>
    </ligand>
</feature>
<keyword evidence="1 8" id="KW-0004">4Fe-4S</keyword>
<comment type="function">
    <text evidence="8">Catalyzes the complex heterocyclic radical-mediated conversion of 6-carboxy-5,6,7,8-tetrahydropterin (CPH4) to 7-carboxy-7-deazaguanine (CDG), a step common to the biosynthetic pathways of all 7-deazapurine-containing compounds.</text>
</comment>
<dbReference type="PANTHER" id="PTHR42836">
    <property type="entry name" value="7-CARBOXY-7-DEAZAGUANINE SYNTHASE"/>
    <property type="match status" value="1"/>
</dbReference>
<protein>
    <recommendedName>
        <fullName evidence="8">7-carboxy-7-deazaguanine synthase</fullName>
        <shortName evidence="8">CDG synthase</shortName>
        <ecNumber evidence="8">4.3.99.3</ecNumber>
    </recommendedName>
    <alternativeName>
        <fullName evidence="8">Queuosine biosynthesis protein QueE</fullName>
    </alternativeName>
</protein>
<keyword evidence="4 8" id="KW-0460">Magnesium</keyword>
<dbReference type="GO" id="GO:0008616">
    <property type="term" value="P:tRNA queuosine(34) biosynthetic process"/>
    <property type="evidence" value="ECO:0007669"/>
    <property type="project" value="UniProtKB-UniRule"/>
</dbReference>
<dbReference type="GO" id="GO:0016840">
    <property type="term" value="F:carbon-nitrogen lyase activity"/>
    <property type="evidence" value="ECO:0007669"/>
    <property type="project" value="UniProtKB-UniRule"/>
</dbReference>
<dbReference type="InterPro" id="IPR027621">
    <property type="entry name" value="rSAM_QueE_gams"/>
</dbReference>
<dbReference type="OrthoDB" id="9792276at2"/>
<dbReference type="CDD" id="cd01335">
    <property type="entry name" value="Radical_SAM"/>
    <property type="match status" value="1"/>
</dbReference>